<dbReference type="PANTHER" id="PTHR43591">
    <property type="entry name" value="METHYLTRANSFERASE"/>
    <property type="match status" value="1"/>
</dbReference>
<comment type="caution">
    <text evidence="2">The sequence shown here is derived from an EMBL/GenBank/DDBJ whole genome shotgun (WGS) entry which is preliminary data.</text>
</comment>
<accession>A0A3P3TU00</accession>
<dbReference type="InterPro" id="IPR041698">
    <property type="entry name" value="Methyltransf_25"/>
</dbReference>
<name>A0A3P3TU00_9BACL</name>
<dbReference type="Pfam" id="PF13649">
    <property type="entry name" value="Methyltransf_25"/>
    <property type="match status" value="1"/>
</dbReference>
<dbReference type="GO" id="GO:0008168">
    <property type="term" value="F:methyltransferase activity"/>
    <property type="evidence" value="ECO:0007669"/>
    <property type="project" value="UniProtKB-KW"/>
</dbReference>
<evidence type="ECO:0000313" key="3">
    <source>
        <dbReference type="Proteomes" id="UP000267017"/>
    </source>
</evidence>
<dbReference type="CDD" id="cd02440">
    <property type="entry name" value="AdoMet_MTases"/>
    <property type="match status" value="1"/>
</dbReference>
<protein>
    <submittedName>
        <fullName evidence="2">Class I SAM-dependent methyltransferase</fullName>
    </submittedName>
</protein>
<dbReference type="Proteomes" id="UP000267017">
    <property type="component" value="Unassembled WGS sequence"/>
</dbReference>
<dbReference type="EMBL" id="RRCN01000001">
    <property type="protein sequence ID" value="RRJ61605.1"/>
    <property type="molecule type" value="Genomic_DNA"/>
</dbReference>
<proteinExistence type="predicted"/>
<dbReference type="RefSeq" id="WP_128629538.1">
    <property type="nucleotide sequence ID" value="NZ_RRCN01000001.1"/>
</dbReference>
<gene>
    <name evidence="2" type="ORF">EHV15_00415</name>
</gene>
<dbReference type="OrthoDB" id="9811589at2"/>
<evidence type="ECO:0000259" key="1">
    <source>
        <dbReference type="Pfam" id="PF13649"/>
    </source>
</evidence>
<dbReference type="GO" id="GO:0032259">
    <property type="term" value="P:methylation"/>
    <property type="evidence" value="ECO:0007669"/>
    <property type="project" value="UniProtKB-KW"/>
</dbReference>
<sequence>MSDWYERSFGEDYLLVYKHRDQRGARREVEKLIAWLNLPSGAKVLDLCCGMGRHSLAFAEAGYEVTGVDLSEVLLREAKRNDPKGLVQWMKADMRKLPLAGGFDAVVNLFTSFGYFHDDHEHVQVLREVARMLKPGGGFIIDYLNPAYTAAQLVPRSERVDGDQLITERRAIEDGYVKKHITITKADGAGEGADGGRSREYMERIKLYSKADFAVMLQEAGLILEQVHGDYGEDAYDPETSPRMILAGSCP</sequence>
<reference evidence="2 3" key="1">
    <citation type="submission" date="2018-11" db="EMBL/GenBank/DDBJ databases">
        <title>Genome sequencing of Paenibacillus sp. KCOM 3021 (= ChDC PVNT-B20).</title>
        <authorList>
            <person name="Kook J.-K."/>
            <person name="Park S.-N."/>
            <person name="Lim Y.K."/>
        </authorList>
    </citation>
    <scope>NUCLEOTIDE SEQUENCE [LARGE SCALE GENOMIC DNA]</scope>
    <source>
        <strain evidence="2 3">KCOM 3021</strain>
    </source>
</reference>
<dbReference type="AlphaFoldDB" id="A0A3P3TU00"/>
<keyword evidence="3" id="KW-1185">Reference proteome</keyword>
<dbReference type="PANTHER" id="PTHR43591:SF110">
    <property type="entry name" value="RHODANESE DOMAIN-CONTAINING PROTEIN"/>
    <property type="match status" value="1"/>
</dbReference>
<keyword evidence="2" id="KW-0489">Methyltransferase</keyword>
<keyword evidence="2" id="KW-0808">Transferase</keyword>
<dbReference type="Gene3D" id="2.20.25.110">
    <property type="entry name" value="S-adenosyl-L-methionine-dependent methyltransferases"/>
    <property type="match status" value="1"/>
</dbReference>
<dbReference type="SUPFAM" id="SSF53335">
    <property type="entry name" value="S-adenosyl-L-methionine-dependent methyltransferases"/>
    <property type="match status" value="1"/>
</dbReference>
<feature type="domain" description="Methyltransferase" evidence="1">
    <location>
        <begin position="44"/>
        <end position="137"/>
    </location>
</feature>
<organism evidence="2 3">
    <name type="scientific">Paenibacillus oralis</name>
    <dbReference type="NCBI Taxonomy" id="2490856"/>
    <lineage>
        <taxon>Bacteria</taxon>
        <taxon>Bacillati</taxon>
        <taxon>Bacillota</taxon>
        <taxon>Bacilli</taxon>
        <taxon>Bacillales</taxon>
        <taxon>Paenibacillaceae</taxon>
        <taxon>Paenibacillus</taxon>
    </lineage>
</organism>
<dbReference type="InterPro" id="IPR029063">
    <property type="entry name" value="SAM-dependent_MTases_sf"/>
</dbReference>
<evidence type="ECO:0000313" key="2">
    <source>
        <dbReference type="EMBL" id="RRJ61605.1"/>
    </source>
</evidence>
<dbReference type="Gene3D" id="3.40.50.150">
    <property type="entry name" value="Vaccinia Virus protein VP39"/>
    <property type="match status" value="1"/>
</dbReference>